<dbReference type="AlphaFoldDB" id="A0A0F8ZPB1"/>
<sequence>MKCTACNAPVDYDQRGHLKFDSSPYRMDVAKVKTTFYAGYREGVEGWDTADEAYDRYSNQGERVLEEQTHD</sequence>
<organism evidence="1">
    <name type="scientific">marine sediment metagenome</name>
    <dbReference type="NCBI Taxonomy" id="412755"/>
    <lineage>
        <taxon>unclassified sequences</taxon>
        <taxon>metagenomes</taxon>
        <taxon>ecological metagenomes</taxon>
    </lineage>
</organism>
<protein>
    <submittedName>
        <fullName evidence="1">Uncharacterized protein</fullName>
    </submittedName>
</protein>
<gene>
    <name evidence="1" type="ORF">LCGC14_3011290</name>
</gene>
<reference evidence="1" key="1">
    <citation type="journal article" date="2015" name="Nature">
        <title>Complex archaea that bridge the gap between prokaryotes and eukaryotes.</title>
        <authorList>
            <person name="Spang A."/>
            <person name="Saw J.H."/>
            <person name="Jorgensen S.L."/>
            <person name="Zaremba-Niedzwiedzka K."/>
            <person name="Martijn J."/>
            <person name="Lind A.E."/>
            <person name="van Eijk R."/>
            <person name="Schleper C."/>
            <person name="Guy L."/>
            <person name="Ettema T.J."/>
        </authorList>
    </citation>
    <scope>NUCLEOTIDE SEQUENCE</scope>
</reference>
<accession>A0A0F8ZPB1</accession>
<dbReference type="EMBL" id="LAZR01062334">
    <property type="protein sequence ID" value="KKK61741.1"/>
    <property type="molecule type" value="Genomic_DNA"/>
</dbReference>
<proteinExistence type="predicted"/>
<name>A0A0F8ZPB1_9ZZZZ</name>
<evidence type="ECO:0000313" key="1">
    <source>
        <dbReference type="EMBL" id="KKK61741.1"/>
    </source>
</evidence>
<comment type="caution">
    <text evidence="1">The sequence shown here is derived from an EMBL/GenBank/DDBJ whole genome shotgun (WGS) entry which is preliminary data.</text>
</comment>